<protein>
    <submittedName>
        <fullName evidence="2">Gas vesicle protein GvpN</fullName>
    </submittedName>
</protein>
<feature type="domain" description="AAA+ ATPase" evidence="1">
    <location>
        <begin position="36"/>
        <end position="200"/>
    </location>
</feature>
<evidence type="ECO:0000313" key="3">
    <source>
        <dbReference type="Proteomes" id="UP000320776"/>
    </source>
</evidence>
<dbReference type="EMBL" id="CP036259">
    <property type="protein sequence ID" value="QDR80156.1"/>
    <property type="molecule type" value="Genomic_DNA"/>
</dbReference>
<dbReference type="GO" id="GO:0016887">
    <property type="term" value="F:ATP hydrolysis activity"/>
    <property type="evidence" value="ECO:0007669"/>
    <property type="project" value="InterPro"/>
</dbReference>
<dbReference type="InterPro" id="IPR027417">
    <property type="entry name" value="P-loop_NTPase"/>
</dbReference>
<dbReference type="GO" id="GO:0005524">
    <property type="term" value="F:ATP binding"/>
    <property type="evidence" value="ECO:0007669"/>
    <property type="project" value="InterPro"/>
</dbReference>
<sequence length="290" mass="32902">MNEAIAAINDCQTGLSANGYLADEKLAAALYLAERLEKPLLLEGPAGVGKTELAKAWARWRGCPLIRLQCYEGLDESKALYEWNYQKQLLYIQIEALAQQGWNTGRQQIFEQEFLLKRPLLTALTSSEPVVLLIDEIDKSDQEFESFLLEALSDWQVTIPELGTIKAVARPHVVLTSNSTRELGDALRRRCLHFYIDYPDFERELAIVELHVPGIDRVFASKLVEFIQNIRKQPLKKPPSVTESIDWVQSINMLGGELSIEAARLTLTALLKYTKDRDLVTDKLTYLLKP</sequence>
<evidence type="ECO:0000313" key="2">
    <source>
        <dbReference type="EMBL" id="QDR80156.1"/>
    </source>
</evidence>
<dbReference type="Proteomes" id="UP000320776">
    <property type="component" value="Chromosome"/>
</dbReference>
<reference evidence="2 3" key="1">
    <citation type="submission" date="2019-02" db="EMBL/GenBank/DDBJ databases">
        <title>Closed genome of Sporomusa termitida DSM 4440.</title>
        <authorList>
            <person name="Poehlein A."/>
            <person name="Daniel R."/>
        </authorList>
    </citation>
    <scope>NUCLEOTIDE SEQUENCE [LARGE SCALE GENOMIC DNA]</scope>
    <source>
        <strain evidence="2 3">DSM 4440</strain>
    </source>
</reference>
<gene>
    <name evidence="2" type="ORF">SPTER_14730</name>
</gene>
<dbReference type="Pfam" id="PF07728">
    <property type="entry name" value="AAA_5"/>
    <property type="match status" value="1"/>
</dbReference>
<dbReference type="CDD" id="cd00009">
    <property type="entry name" value="AAA"/>
    <property type="match status" value="1"/>
</dbReference>
<dbReference type="Gene3D" id="3.40.50.300">
    <property type="entry name" value="P-loop containing nucleotide triphosphate hydrolases"/>
    <property type="match status" value="1"/>
</dbReference>
<dbReference type="RefSeq" id="WP_211367512.1">
    <property type="nucleotide sequence ID" value="NZ_CP036259.1"/>
</dbReference>
<dbReference type="SUPFAM" id="SSF52540">
    <property type="entry name" value="P-loop containing nucleoside triphosphate hydrolases"/>
    <property type="match status" value="1"/>
</dbReference>
<keyword evidence="3" id="KW-1185">Reference proteome</keyword>
<dbReference type="InterPro" id="IPR011704">
    <property type="entry name" value="ATPase_dyneun-rel_AAA"/>
</dbReference>
<dbReference type="PANTHER" id="PTHR42759:SF1">
    <property type="entry name" value="MAGNESIUM-CHELATASE SUBUNIT CHLD"/>
    <property type="match status" value="1"/>
</dbReference>
<dbReference type="KEGG" id="sted:SPTER_14730"/>
<organism evidence="2 3">
    <name type="scientific">Sporomusa termitida</name>
    <dbReference type="NCBI Taxonomy" id="2377"/>
    <lineage>
        <taxon>Bacteria</taxon>
        <taxon>Bacillati</taxon>
        <taxon>Bacillota</taxon>
        <taxon>Negativicutes</taxon>
        <taxon>Selenomonadales</taxon>
        <taxon>Sporomusaceae</taxon>
        <taxon>Sporomusa</taxon>
    </lineage>
</organism>
<dbReference type="InterPro" id="IPR003593">
    <property type="entry name" value="AAA+_ATPase"/>
</dbReference>
<dbReference type="SMART" id="SM00382">
    <property type="entry name" value="AAA"/>
    <property type="match status" value="1"/>
</dbReference>
<dbReference type="AlphaFoldDB" id="A0A517DS96"/>
<dbReference type="PANTHER" id="PTHR42759">
    <property type="entry name" value="MOXR FAMILY PROTEIN"/>
    <property type="match status" value="1"/>
</dbReference>
<dbReference type="InterPro" id="IPR050764">
    <property type="entry name" value="CbbQ/NirQ/NorQ/GpvN"/>
</dbReference>
<proteinExistence type="predicted"/>
<name>A0A517DS96_9FIRM</name>
<evidence type="ECO:0000259" key="1">
    <source>
        <dbReference type="SMART" id="SM00382"/>
    </source>
</evidence>
<accession>A0A517DS96</accession>